<keyword evidence="1" id="KW-1133">Transmembrane helix</keyword>
<keyword evidence="1" id="KW-0812">Transmembrane</keyword>
<feature type="transmembrane region" description="Helical" evidence="1">
    <location>
        <begin position="74"/>
        <end position="94"/>
    </location>
</feature>
<gene>
    <name evidence="2" type="ORF">LCGC14_1384310</name>
</gene>
<keyword evidence="1" id="KW-0472">Membrane</keyword>
<proteinExistence type="predicted"/>
<reference evidence="2" key="1">
    <citation type="journal article" date="2015" name="Nature">
        <title>Complex archaea that bridge the gap between prokaryotes and eukaryotes.</title>
        <authorList>
            <person name="Spang A."/>
            <person name="Saw J.H."/>
            <person name="Jorgensen S.L."/>
            <person name="Zaremba-Niedzwiedzka K."/>
            <person name="Martijn J."/>
            <person name="Lind A.E."/>
            <person name="van Eijk R."/>
            <person name="Schleper C."/>
            <person name="Guy L."/>
            <person name="Ettema T.J."/>
        </authorList>
    </citation>
    <scope>NUCLEOTIDE SEQUENCE</scope>
</reference>
<dbReference type="EMBL" id="LAZR01008877">
    <property type="protein sequence ID" value="KKM76020.1"/>
    <property type="molecule type" value="Genomic_DNA"/>
</dbReference>
<sequence length="123" mass="13295">MSSVSTPVSNPPKTTKTKITENVTRVAIATSFGYLVGRIITSINPMCAAIFTLVASTIQLISNAFFKKSHHFDNICFGTVFVSLTTGYIVANYFAKFTMLHALSIFSLGVISVVALGIIIDRI</sequence>
<accession>A0A0F9MH69</accession>
<evidence type="ECO:0000256" key="1">
    <source>
        <dbReference type="SAM" id="Phobius"/>
    </source>
</evidence>
<dbReference type="AlphaFoldDB" id="A0A0F9MH69"/>
<protein>
    <submittedName>
        <fullName evidence="2">Uncharacterized protein</fullName>
    </submittedName>
</protein>
<evidence type="ECO:0000313" key="2">
    <source>
        <dbReference type="EMBL" id="KKM76020.1"/>
    </source>
</evidence>
<comment type="caution">
    <text evidence="2">The sequence shown here is derived from an EMBL/GenBank/DDBJ whole genome shotgun (WGS) entry which is preliminary data.</text>
</comment>
<organism evidence="2">
    <name type="scientific">marine sediment metagenome</name>
    <dbReference type="NCBI Taxonomy" id="412755"/>
    <lineage>
        <taxon>unclassified sequences</taxon>
        <taxon>metagenomes</taxon>
        <taxon>ecological metagenomes</taxon>
    </lineage>
</organism>
<feature type="transmembrane region" description="Helical" evidence="1">
    <location>
        <begin position="100"/>
        <end position="120"/>
    </location>
</feature>
<name>A0A0F9MH69_9ZZZZ</name>
<feature type="transmembrane region" description="Helical" evidence="1">
    <location>
        <begin position="39"/>
        <end position="62"/>
    </location>
</feature>